<keyword evidence="1" id="KW-0812">Transmembrane</keyword>
<dbReference type="InterPro" id="IPR000160">
    <property type="entry name" value="GGDEF_dom"/>
</dbReference>
<dbReference type="FunFam" id="3.30.70.270:FF:000001">
    <property type="entry name" value="Diguanylate cyclase domain protein"/>
    <property type="match status" value="1"/>
</dbReference>
<keyword evidence="1" id="KW-0472">Membrane</keyword>
<gene>
    <name evidence="5" type="primary">cph2_4</name>
    <name evidence="5" type="ORF">NCTC10821_04209</name>
</gene>
<protein>
    <submittedName>
        <fullName evidence="5">Diguanylate cyclase</fullName>
    </submittedName>
</protein>
<reference evidence="5 6" key="1">
    <citation type="submission" date="2018-06" db="EMBL/GenBank/DDBJ databases">
        <authorList>
            <consortium name="Pathogen Informatics"/>
            <person name="Doyle S."/>
        </authorList>
    </citation>
    <scope>NUCLEOTIDE SEQUENCE [LARGE SCALE GENOMIC DNA]</scope>
    <source>
        <strain evidence="5 6">NCTC10821</strain>
    </source>
</reference>
<dbReference type="NCBIfam" id="TIGR00254">
    <property type="entry name" value="GGDEF"/>
    <property type="match status" value="1"/>
</dbReference>
<feature type="transmembrane region" description="Helical" evidence="1">
    <location>
        <begin position="168"/>
        <end position="190"/>
    </location>
</feature>
<dbReference type="PROSITE" id="PS50887">
    <property type="entry name" value="GGDEF"/>
    <property type="match status" value="1"/>
</dbReference>
<dbReference type="PANTHER" id="PTHR44757:SF2">
    <property type="entry name" value="BIOFILM ARCHITECTURE MAINTENANCE PROTEIN MBAA"/>
    <property type="match status" value="1"/>
</dbReference>
<dbReference type="PROSITE" id="PS50883">
    <property type="entry name" value="EAL"/>
    <property type="match status" value="1"/>
</dbReference>
<dbReference type="Gene3D" id="3.20.20.450">
    <property type="entry name" value="EAL domain"/>
    <property type="match status" value="1"/>
</dbReference>
<evidence type="ECO:0000259" key="4">
    <source>
        <dbReference type="PROSITE" id="PS50887"/>
    </source>
</evidence>
<accession>A0A378TLK6</accession>
<dbReference type="Pfam" id="PF00990">
    <property type="entry name" value="GGDEF"/>
    <property type="match status" value="1"/>
</dbReference>
<feature type="signal peptide" evidence="2">
    <location>
        <begin position="1"/>
        <end position="20"/>
    </location>
</feature>
<dbReference type="SUPFAM" id="SSF141868">
    <property type="entry name" value="EAL domain-like"/>
    <property type="match status" value="1"/>
</dbReference>
<dbReference type="SUPFAM" id="SSF55073">
    <property type="entry name" value="Nucleotide cyclase"/>
    <property type="match status" value="1"/>
</dbReference>
<evidence type="ECO:0000259" key="3">
    <source>
        <dbReference type="PROSITE" id="PS50883"/>
    </source>
</evidence>
<keyword evidence="2" id="KW-0732">Signal</keyword>
<feature type="chain" id="PRO_5016772475" evidence="2">
    <location>
        <begin position="21"/>
        <end position="784"/>
    </location>
</feature>
<evidence type="ECO:0000313" key="6">
    <source>
        <dbReference type="Proteomes" id="UP000254978"/>
    </source>
</evidence>
<proteinExistence type="predicted"/>
<keyword evidence="6" id="KW-1185">Reference proteome</keyword>
<dbReference type="AlphaFoldDB" id="A0A378TLK6"/>
<dbReference type="SMART" id="SM00267">
    <property type="entry name" value="GGDEF"/>
    <property type="match status" value="1"/>
</dbReference>
<dbReference type="CDD" id="cd01949">
    <property type="entry name" value="GGDEF"/>
    <property type="match status" value="1"/>
</dbReference>
<evidence type="ECO:0000313" key="5">
    <source>
        <dbReference type="EMBL" id="STZ60665.1"/>
    </source>
</evidence>
<dbReference type="InterPro" id="IPR001633">
    <property type="entry name" value="EAL_dom"/>
</dbReference>
<dbReference type="Gene3D" id="3.30.70.270">
    <property type="match status" value="1"/>
</dbReference>
<keyword evidence="1" id="KW-1133">Transmembrane helix</keyword>
<feature type="domain" description="EAL" evidence="3">
    <location>
        <begin position="508"/>
        <end position="763"/>
    </location>
</feature>
<feature type="domain" description="GGDEF" evidence="4">
    <location>
        <begin position="366"/>
        <end position="499"/>
    </location>
</feature>
<dbReference type="EMBL" id="UGQT01000001">
    <property type="protein sequence ID" value="STZ60665.1"/>
    <property type="molecule type" value="Genomic_DNA"/>
</dbReference>
<dbReference type="InterPro" id="IPR029787">
    <property type="entry name" value="Nucleotide_cyclase"/>
</dbReference>
<organism evidence="5 6">
    <name type="scientific">Mycolicibacterium tokaiense</name>
    <dbReference type="NCBI Taxonomy" id="39695"/>
    <lineage>
        <taxon>Bacteria</taxon>
        <taxon>Bacillati</taxon>
        <taxon>Actinomycetota</taxon>
        <taxon>Actinomycetes</taxon>
        <taxon>Mycobacteriales</taxon>
        <taxon>Mycobacteriaceae</taxon>
        <taxon>Mycolicibacterium</taxon>
    </lineage>
</organism>
<name>A0A378TLK6_9MYCO</name>
<sequence>MAVVLSLLLAGLVVSNFADSAAQRKHTEVYSRTETATNNLLYTIRETLAYVDASQRYLLGDTSRRSVQLARALLSQRLAVVSETGDSAWDSATPEYKTALAAMDEAVQQMPPGMLSPDQRDRVSTMVLPRSEALSEAGRQLVDSTAAELHSNARNSDAALLRGRFTQLILLIASLAVGAVLLVWVAANVVRQYRVARRALDAEDCELRATREQLERVSALERGQAMVLEHIARGTEPAAVLRQIATLASEVSGGCGVRIAYDAHVVAHPRDVDTSVGLAWQDTFDADTAGTRGTLEVFGEADALDDLVRTALRRCRDLVPLALNRDASARQLSHQASHDALTGLANRSLLMHELAASLMSAKERGVSLALLFCDLDRFKMVNDSIGHAAGDQLLIEAARRLTSTVRDIDLVARMGGDEFVVLCSELPDRAQAIAMAERVRSALSEPYEIDGKEAFVGASIGITFADESTVSGAELMREADVAMYRAKLTEGSHINVFDSHLEAEVAQRLDLDAALRRALERDQLKVAAQPIVMLDSGAVTGFELLLQWRRPGLPNLSPDTFIPLAEDNGVIVEIGRWVLQEGIDAVAEWRAAGVADRLTISVNVSARQVREAGFADEVLKMLRARKVPPEFLIVELTEHALIDLRVVHGTLDQLRDAGVRVSLDDFGTGYSSLTQLQTLPVDQLKLDRSFAAALGDGNAKHTAVVQSVVALTNALDLDLVVEGIETLAERAALLEMGARKGQGFLYRRPMSLDEARQLLQEGAVCDLPSMCLPAVLGSTQAQVN</sequence>
<dbReference type="InterPro" id="IPR052155">
    <property type="entry name" value="Biofilm_reg_signaling"/>
</dbReference>
<dbReference type="OrthoDB" id="23692at2"/>
<dbReference type="RefSeq" id="WP_115279766.1">
    <property type="nucleotide sequence ID" value="NZ_AP022600.1"/>
</dbReference>
<dbReference type="PANTHER" id="PTHR44757">
    <property type="entry name" value="DIGUANYLATE CYCLASE DGCP"/>
    <property type="match status" value="1"/>
</dbReference>
<dbReference type="SMART" id="SM00052">
    <property type="entry name" value="EAL"/>
    <property type="match status" value="1"/>
</dbReference>
<evidence type="ECO:0000256" key="1">
    <source>
        <dbReference type="SAM" id="Phobius"/>
    </source>
</evidence>
<dbReference type="InterPro" id="IPR043128">
    <property type="entry name" value="Rev_trsase/Diguanyl_cyclase"/>
</dbReference>
<dbReference type="CDD" id="cd01948">
    <property type="entry name" value="EAL"/>
    <property type="match status" value="1"/>
</dbReference>
<dbReference type="Proteomes" id="UP000254978">
    <property type="component" value="Unassembled WGS sequence"/>
</dbReference>
<dbReference type="Pfam" id="PF00563">
    <property type="entry name" value="EAL"/>
    <property type="match status" value="1"/>
</dbReference>
<evidence type="ECO:0000256" key="2">
    <source>
        <dbReference type="SAM" id="SignalP"/>
    </source>
</evidence>
<dbReference type="InterPro" id="IPR035919">
    <property type="entry name" value="EAL_sf"/>
</dbReference>